<evidence type="ECO:0000313" key="2">
    <source>
        <dbReference type="Proteomes" id="UP000653674"/>
    </source>
</evidence>
<dbReference type="AlphaFoldDB" id="A0A8J3M3G3"/>
<dbReference type="RefSeq" id="WP_168079172.1">
    <property type="nucleotide sequence ID" value="NZ_BAAAQJ010000009.1"/>
</dbReference>
<dbReference type="EMBL" id="BONU01000046">
    <property type="protein sequence ID" value="GIG76155.1"/>
    <property type="molecule type" value="Genomic_DNA"/>
</dbReference>
<dbReference type="Proteomes" id="UP000653674">
    <property type="component" value="Unassembled WGS sequence"/>
</dbReference>
<name>A0A8J3M3G3_9ACTN</name>
<protein>
    <submittedName>
        <fullName evidence="1">Uncharacterized protein</fullName>
    </submittedName>
</protein>
<organism evidence="1 2">
    <name type="scientific">Planosporangium flavigriseum</name>
    <dbReference type="NCBI Taxonomy" id="373681"/>
    <lineage>
        <taxon>Bacteria</taxon>
        <taxon>Bacillati</taxon>
        <taxon>Actinomycetota</taxon>
        <taxon>Actinomycetes</taxon>
        <taxon>Micromonosporales</taxon>
        <taxon>Micromonosporaceae</taxon>
        <taxon>Planosporangium</taxon>
    </lineage>
</organism>
<sequence length="240" mass="25405">MSELASRLSSGFGTASGNIVSTAITAALTAHAGPETAATVGAVVGAATEEGVDFMAQLLRDRRRRSERLVQAATAYADTPAETLMLAVYDDGKKRELFFHAVQAAAQSVENQKIDTLARAFASGALSNDPAVIDEAAIVVDCLSELQAPHLRLLAILSQTPANADLEGEARIQQAQSWTASEMLQRDPGLRNVLVALVAKLTGAGMVKDNGVGTWSYTPRWQLTEFGRICSTYLVARGGD</sequence>
<comment type="caution">
    <text evidence="1">The sequence shown here is derived from an EMBL/GenBank/DDBJ whole genome shotgun (WGS) entry which is preliminary data.</text>
</comment>
<accession>A0A8J3M3G3</accession>
<keyword evidence="2" id="KW-1185">Reference proteome</keyword>
<evidence type="ECO:0000313" key="1">
    <source>
        <dbReference type="EMBL" id="GIG76155.1"/>
    </source>
</evidence>
<gene>
    <name evidence="1" type="ORF">Pfl04_45590</name>
</gene>
<reference evidence="1" key="1">
    <citation type="submission" date="2021-01" db="EMBL/GenBank/DDBJ databases">
        <title>Whole genome shotgun sequence of Planosporangium flavigriseum NBRC 105377.</title>
        <authorList>
            <person name="Komaki H."/>
            <person name="Tamura T."/>
        </authorList>
    </citation>
    <scope>NUCLEOTIDE SEQUENCE</scope>
    <source>
        <strain evidence="1">NBRC 105377</strain>
    </source>
</reference>
<proteinExistence type="predicted"/>